<dbReference type="GeneID" id="63679268"/>
<dbReference type="InterPro" id="IPR036291">
    <property type="entry name" value="NAD(P)-bd_dom_sf"/>
</dbReference>
<dbReference type="HOGENOM" id="CLU_010194_8_2_1"/>
<keyword evidence="3" id="KW-1185">Reference proteome</keyword>
<dbReference type="Gene3D" id="3.40.50.720">
    <property type="entry name" value="NAD(P)-binding Rossmann-like Domain"/>
    <property type="match status" value="1"/>
</dbReference>
<sequence>MDGVVIPETDFTKVIRRDTYAAIHPTRLELSQDGRTVVVVGSGNNIGKAIASAFGDAHAATVILVGRRQAVLEAAARELEDAAKSAKSPTHFHAGAVDVTDDATVDDFWAQLAADGVHVDVLVQCSGTFGQPKPLLELGLKAAHTGKGAVGVPTLDDMMAANFRGPMNMALHFGKQSSGGDDSKQKYFVYVSTNAVNMADHNWLGLRPDYILSKSTATYAFSLLADGVSPDTFQVLSFHPGMLYSDAWPPLGFTKDMLPFDEMELPAHFAVWAASQEARFLHGRYVYATWDVDELVSSAELRARLEGDHNYLRPGIVGLTNGGHRV</sequence>
<dbReference type="RefSeq" id="XP_040621848.1">
    <property type="nucleotide sequence ID" value="XM_040764347.1"/>
</dbReference>
<proteinExistence type="inferred from homology"/>
<reference evidence="2 3" key="1">
    <citation type="journal article" date="2014" name="BMC Genomics">
        <title>Comparative genomics of the major fungal agents of human and animal Sporotrichosis: Sporothrix schenckii and Sporothrix brasiliensis.</title>
        <authorList>
            <person name="Teixeira M.M."/>
            <person name="de Almeida L.G."/>
            <person name="Kubitschek-Barreira P."/>
            <person name="Alves F.L."/>
            <person name="Kioshima E.S."/>
            <person name="Abadio A.K."/>
            <person name="Fernandes L."/>
            <person name="Derengowski L.S."/>
            <person name="Ferreira K.S."/>
            <person name="Souza R.C."/>
            <person name="Ruiz J.C."/>
            <person name="de Andrade N.C."/>
            <person name="Paes H.C."/>
            <person name="Nicola A.M."/>
            <person name="Albuquerque P."/>
            <person name="Gerber A.L."/>
            <person name="Martins V.P."/>
            <person name="Peconick L.D."/>
            <person name="Neto A.V."/>
            <person name="Chaucanez C.B."/>
            <person name="Silva P.A."/>
            <person name="Cunha O.L."/>
            <person name="de Oliveira F.F."/>
            <person name="dos Santos T.C."/>
            <person name="Barros A.L."/>
            <person name="Soares M.A."/>
            <person name="de Oliveira L.M."/>
            <person name="Marini M.M."/>
            <person name="Villalobos-Duno H."/>
            <person name="Cunha M.M."/>
            <person name="de Hoog S."/>
            <person name="da Silveira J.F."/>
            <person name="Henrissat B."/>
            <person name="Nino-Vega G.A."/>
            <person name="Cisalpino P.S."/>
            <person name="Mora-Montes H.M."/>
            <person name="Almeida S.R."/>
            <person name="Stajich J.E."/>
            <person name="Lopes-Bezerra L.M."/>
            <person name="Vasconcelos A.T."/>
            <person name="Felipe M.S."/>
        </authorList>
    </citation>
    <scope>NUCLEOTIDE SEQUENCE [LARGE SCALE GENOMIC DNA]</scope>
    <source>
        <strain evidence="2 3">5110</strain>
    </source>
</reference>
<dbReference type="AlphaFoldDB" id="A0A0C2FS36"/>
<dbReference type="GO" id="GO:0016616">
    <property type="term" value="F:oxidoreductase activity, acting on the CH-OH group of donors, NAD or NADP as acceptor"/>
    <property type="evidence" value="ECO:0007669"/>
    <property type="project" value="TreeGrafter"/>
</dbReference>
<protein>
    <submittedName>
        <fullName evidence="2">Uncharacterized protein</fullName>
    </submittedName>
</protein>
<dbReference type="PANTHER" id="PTHR42760">
    <property type="entry name" value="SHORT-CHAIN DEHYDROGENASES/REDUCTASES FAMILY MEMBER"/>
    <property type="match status" value="1"/>
</dbReference>
<dbReference type="SUPFAM" id="SSF51735">
    <property type="entry name" value="NAD(P)-binding Rossmann-fold domains"/>
    <property type="match status" value="1"/>
</dbReference>
<dbReference type="OrthoDB" id="1933717at2759"/>
<evidence type="ECO:0000313" key="3">
    <source>
        <dbReference type="Proteomes" id="UP000031575"/>
    </source>
</evidence>
<evidence type="ECO:0000256" key="1">
    <source>
        <dbReference type="ARBA" id="ARBA00006484"/>
    </source>
</evidence>
<evidence type="ECO:0000313" key="2">
    <source>
        <dbReference type="EMBL" id="KIH93838.1"/>
    </source>
</evidence>
<dbReference type="GO" id="GO:0048038">
    <property type="term" value="F:quinone binding"/>
    <property type="evidence" value="ECO:0007669"/>
    <property type="project" value="TreeGrafter"/>
</dbReference>
<dbReference type="GO" id="GO:0006633">
    <property type="term" value="P:fatty acid biosynthetic process"/>
    <property type="evidence" value="ECO:0007669"/>
    <property type="project" value="TreeGrafter"/>
</dbReference>
<dbReference type="VEuPathDB" id="FungiDB:SPBR_06085"/>
<comment type="similarity">
    <text evidence="1">Belongs to the short-chain dehydrogenases/reductases (SDR) family.</text>
</comment>
<dbReference type="PANTHER" id="PTHR42760:SF122">
    <property type="entry name" value="NAD(P)-BINDING PROTEIN"/>
    <property type="match status" value="1"/>
</dbReference>
<organism evidence="2 3">
    <name type="scientific">Sporothrix brasiliensis 5110</name>
    <dbReference type="NCBI Taxonomy" id="1398154"/>
    <lineage>
        <taxon>Eukaryota</taxon>
        <taxon>Fungi</taxon>
        <taxon>Dikarya</taxon>
        <taxon>Ascomycota</taxon>
        <taxon>Pezizomycotina</taxon>
        <taxon>Sordariomycetes</taxon>
        <taxon>Sordariomycetidae</taxon>
        <taxon>Ophiostomatales</taxon>
        <taxon>Ophiostomataceae</taxon>
        <taxon>Sporothrix</taxon>
    </lineage>
</organism>
<gene>
    <name evidence="2" type="ORF">SPBR_06085</name>
</gene>
<accession>A0A0C2FS36</accession>
<dbReference type="InterPro" id="IPR002347">
    <property type="entry name" value="SDR_fam"/>
</dbReference>
<comment type="caution">
    <text evidence="2">The sequence shown here is derived from an EMBL/GenBank/DDBJ whole genome shotgun (WGS) entry which is preliminary data.</text>
</comment>
<dbReference type="CDD" id="cd05233">
    <property type="entry name" value="SDR_c"/>
    <property type="match status" value="1"/>
</dbReference>
<dbReference type="Pfam" id="PF00106">
    <property type="entry name" value="adh_short"/>
    <property type="match status" value="1"/>
</dbReference>
<dbReference type="EMBL" id="AWTV01000004">
    <property type="protein sequence ID" value="KIH93838.1"/>
    <property type="molecule type" value="Genomic_DNA"/>
</dbReference>
<dbReference type="Proteomes" id="UP000031575">
    <property type="component" value="Unassembled WGS sequence"/>
</dbReference>
<name>A0A0C2FS36_9PEZI</name>